<evidence type="ECO:0000313" key="4">
    <source>
        <dbReference type="Proteomes" id="UP000623958"/>
    </source>
</evidence>
<evidence type="ECO:0000256" key="2">
    <source>
        <dbReference type="SAM" id="Phobius"/>
    </source>
</evidence>
<reference evidence="3" key="2">
    <citation type="submission" date="2020-09" db="EMBL/GenBank/DDBJ databases">
        <authorList>
            <person name="Sun Q."/>
            <person name="Ohkuma M."/>
        </authorList>
    </citation>
    <scope>NUCLEOTIDE SEQUENCE</scope>
    <source>
        <strain evidence="3">JCM 13306</strain>
    </source>
</reference>
<sequence length="251" mass="25318">MEGRSVERTAQAEAVARMRQASWRLPALAAGVVLVLLAIWWWSRSGVPSHDDAPAAFAAPSAAAPKAPAPTPEAGGAMIVDAPEAAPAAPHAGTANAPAATPAAAGPGAAPASQAPASASVAAPAAASATASTTGKPRAQASSRTDGAQARRTGAKDEEDLLGTLIGIIKQKPGESQPESMDALIARIQAENNAEAANRKAFDTIDQSASTQSNIQVQLRRCPAANTAQGLECRRKICAKMAGKDPACPAR</sequence>
<comment type="caution">
    <text evidence="3">The sequence shown here is derived from an EMBL/GenBank/DDBJ whole genome shotgun (WGS) entry which is preliminary data.</text>
</comment>
<keyword evidence="2" id="KW-1133">Transmembrane helix</keyword>
<evidence type="ECO:0000256" key="1">
    <source>
        <dbReference type="SAM" id="MobiDB-lite"/>
    </source>
</evidence>
<reference evidence="3" key="1">
    <citation type="journal article" date="2014" name="Int. J. Syst. Evol. Microbiol.">
        <title>Complete genome sequence of Corynebacterium casei LMG S-19264T (=DSM 44701T), isolated from a smear-ripened cheese.</title>
        <authorList>
            <consortium name="US DOE Joint Genome Institute (JGI-PGF)"/>
            <person name="Walter F."/>
            <person name="Albersmeier A."/>
            <person name="Kalinowski J."/>
            <person name="Ruckert C."/>
        </authorList>
    </citation>
    <scope>NUCLEOTIDE SEQUENCE</scope>
    <source>
        <strain evidence="3">JCM 13306</strain>
    </source>
</reference>
<keyword evidence="4" id="KW-1185">Reference proteome</keyword>
<dbReference type="Proteomes" id="UP000623958">
    <property type="component" value="Unassembled WGS sequence"/>
</dbReference>
<feature type="region of interest" description="Disordered" evidence="1">
    <location>
        <begin position="87"/>
        <end position="114"/>
    </location>
</feature>
<protein>
    <submittedName>
        <fullName evidence="3">Uncharacterized protein</fullName>
    </submittedName>
</protein>
<dbReference type="EMBL" id="BNBA01000047">
    <property type="protein sequence ID" value="GHH60664.1"/>
    <property type="molecule type" value="Genomic_DNA"/>
</dbReference>
<proteinExistence type="predicted"/>
<accession>A0A919FCV6</accession>
<organism evidence="3 4">
    <name type="scientific">Xanthomonas boreopolis</name>
    <dbReference type="NCBI Taxonomy" id="86183"/>
    <lineage>
        <taxon>Bacteria</taxon>
        <taxon>Pseudomonadati</taxon>
        <taxon>Pseudomonadota</taxon>
        <taxon>Gammaproteobacteria</taxon>
        <taxon>Lysobacterales</taxon>
        <taxon>Lysobacteraceae</taxon>
        <taxon>Xanthomonas</taxon>
    </lineage>
</organism>
<dbReference type="AlphaFoldDB" id="A0A919FCV6"/>
<keyword evidence="2" id="KW-0812">Transmembrane</keyword>
<keyword evidence="2" id="KW-0472">Membrane</keyword>
<name>A0A919FCV6_9XANT</name>
<gene>
    <name evidence="3" type="ORF">GCM10009090_36370</name>
</gene>
<evidence type="ECO:0000313" key="3">
    <source>
        <dbReference type="EMBL" id="GHH60664.1"/>
    </source>
</evidence>
<feature type="transmembrane region" description="Helical" evidence="2">
    <location>
        <begin position="21"/>
        <end position="42"/>
    </location>
</feature>
<feature type="region of interest" description="Disordered" evidence="1">
    <location>
        <begin position="128"/>
        <end position="158"/>
    </location>
</feature>
<dbReference type="RefSeq" id="WP_434030076.1">
    <property type="nucleotide sequence ID" value="NZ_BNBA01000047.1"/>
</dbReference>